<gene>
    <name evidence="15" type="primary">putP</name>
    <name evidence="15" type="ORF">AQZ59_01491</name>
</gene>
<dbReference type="Proteomes" id="UP000054404">
    <property type="component" value="Unassembled WGS sequence"/>
</dbReference>
<feature type="transmembrane region" description="Helical" evidence="14">
    <location>
        <begin position="277"/>
        <end position="296"/>
    </location>
</feature>
<sequence length="532" mass="57204">MSDTAWQILTMILYFLLMIGIGLWSYRKTSDVDDYMLGGRQLNPAVAALSAGASDMSGWLLMGLPGALYLSGVFEFWIAIGLTAGAWLNWKFVAPRLRSYTEVSNNSITVPSFLDSRLRDSTHSLRIVSGFIILFYFTFYVSSGMVAGGTFFEGAFGVDYKLGMIIIAAITVFYTLVGGFLAVSYTDAVQGTIMLLALVLVPVAGVIYVGGFDIVLDTTRSIDPELLNPLKNVTAIGLISAVAWGLGYVGQPHIIVRFMALRSPKEALAARRIGIGWMLLVVFGALFTALVGVAIFKHDESLLANPEQVFIVLGQLLFHPMIAGFMLAAILAAIMSTISSQLLVSSSALIEDVYMTFTNHKLSAKKGVMLSRIAVAGIAVLAGGLALNPNGTILKLVAFAWAGFGASFGPTIILSLYWRKLTGFGALAGMIMGAVTVAVWGNLDGGLLDLYEIVPGFIVNLVVTYIISSLTYRPNTIIDKEFDTAVQLSKDWSNHEALAAEVRQIVANNPDGYKPRSATLVADDGSEVELPK</sequence>
<evidence type="ECO:0000256" key="10">
    <source>
        <dbReference type="ARBA" id="ARBA00023136"/>
    </source>
</evidence>
<feature type="transmembrane region" description="Helical" evidence="14">
    <location>
        <begin position="127"/>
        <end position="152"/>
    </location>
</feature>
<keyword evidence="9 14" id="KW-0406">Ion transport</keyword>
<name>A0A0W1KI06_9ACTO</name>
<dbReference type="EMBL" id="LNIZ01000007">
    <property type="protein sequence ID" value="KTF03701.1"/>
    <property type="molecule type" value="Genomic_DNA"/>
</dbReference>
<dbReference type="PROSITE" id="PS00456">
    <property type="entry name" value="NA_SOLUT_SYMP_1"/>
    <property type="match status" value="1"/>
</dbReference>
<feature type="transmembrane region" description="Helical" evidence="14">
    <location>
        <begin position="316"/>
        <end position="338"/>
    </location>
</feature>
<comment type="caution">
    <text evidence="15">The sequence shown here is derived from an EMBL/GenBank/DDBJ whole genome shotgun (WGS) entry which is preliminary data.</text>
</comment>
<dbReference type="PANTHER" id="PTHR48086">
    <property type="entry name" value="SODIUM/PROLINE SYMPORTER-RELATED"/>
    <property type="match status" value="1"/>
</dbReference>
<dbReference type="OrthoDB" id="9789704at2"/>
<dbReference type="FunFam" id="1.20.1730.10:FF:000002">
    <property type="entry name" value="Sodium/proline symporter"/>
    <property type="match status" value="1"/>
</dbReference>
<comment type="catalytic activity">
    <reaction evidence="12">
        <text>L-proline(in) + Na(+)(in) = L-proline(out) + Na(+)(out)</text>
        <dbReference type="Rhea" id="RHEA:28967"/>
        <dbReference type="ChEBI" id="CHEBI:29101"/>
        <dbReference type="ChEBI" id="CHEBI:60039"/>
    </reaction>
</comment>
<evidence type="ECO:0000256" key="14">
    <source>
        <dbReference type="RuleBase" id="RU366012"/>
    </source>
</evidence>
<dbReference type="STRING" id="59561.AQZ59_01491"/>
<dbReference type="Gene3D" id="1.20.1730.10">
    <property type="entry name" value="Sodium/glucose cotransporter"/>
    <property type="match status" value="1"/>
</dbReference>
<keyword evidence="16" id="KW-1185">Reference proteome</keyword>
<feature type="transmembrane region" description="Helical" evidence="14">
    <location>
        <begin position="421"/>
        <end position="441"/>
    </location>
</feature>
<evidence type="ECO:0000256" key="7">
    <source>
        <dbReference type="ARBA" id="ARBA00022989"/>
    </source>
</evidence>
<protein>
    <recommendedName>
        <fullName evidence="14">Sodium/proline symporter</fullName>
    </recommendedName>
    <alternativeName>
        <fullName evidence="14">Proline permease</fullName>
    </alternativeName>
</protein>
<dbReference type="AlphaFoldDB" id="A0A0W1KI06"/>
<dbReference type="PATRIC" id="fig|59561.3.peg.1483"/>
<feature type="transmembrane region" description="Helical" evidence="14">
    <location>
        <begin position="164"/>
        <end position="183"/>
    </location>
</feature>
<keyword evidence="11 14" id="KW-0739">Sodium transport</keyword>
<dbReference type="RefSeq" id="WP_062614014.1">
    <property type="nucleotide sequence ID" value="NZ_LNIZ01000007.1"/>
</dbReference>
<dbReference type="GO" id="GO:0005298">
    <property type="term" value="F:proline:sodium symporter activity"/>
    <property type="evidence" value="ECO:0007669"/>
    <property type="project" value="UniProtKB-UniRule"/>
</dbReference>
<evidence type="ECO:0000256" key="13">
    <source>
        <dbReference type="RuleBase" id="RU362091"/>
    </source>
</evidence>
<dbReference type="NCBIfam" id="TIGR00813">
    <property type="entry name" value="sss"/>
    <property type="match status" value="1"/>
</dbReference>
<proteinExistence type="inferred from homology"/>
<keyword evidence="4 14" id="KW-1003">Cell membrane</keyword>
<dbReference type="GO" id="GO:0005886">
    <property type="term" value="C:plasma membrane"/>
    <property type="evidence" value="ECO:0007669"/>
    <property type="project" value="UniProtKB-SubCell"/>
</dbReference>
<keyword evidence="14" id="KW-0029">Amino-acid transport</keyword>
<dbReference type="InterPro" id="IPR018212">
    <property type="entry name" value="Na/solute_symporter_CS"/>
</dbReference>
<keyword evidence="3 14" id="KW-0813">Transport</keyword>
<keyword evidence="8 14" id="KW-0915">Sodium</keyword>
<evidence type="ECO:0000256" key="6">
    <source>
        <dbReference type="ARBA" id="ARBA00022847"/>
    </source>
</evidence>
<dbReference type="PROSITE" id="PS00457">
    <property type="entry name" value="NA_SOLUT_SYMP_2"/>
    <property type="match status" value="1"/>
</dbReference>
<feature type="transmembrane region" description="Helical" evidence="14">
    <location>
        <begin position="235"/>
        <end position="256"/>
    </location>
</feature>
<dbReference type="PROSITE" id="PS50283">
    <property type="entry name" value="NA_SOLUT_SYMP_3"/>
    <property type="match status" value="1"/>
</dbReference>
<reference evidence="15 16" key="1">
    <citation type="submission" date="2015-11" db="EMBL/GenBank/DDBJ databases">
        <title>Draft Genome Sequence of the Type Strain Trueperella bernardiae LCDC 89-0504T, Isolated from Blood Culture.</title>
        <authorList>
            <person name="Bernier A.-M."/>
            <person name="Bernard K."/>
        </authorList>
    </citation>
    <scope>NUCLEOTIDE SEQUENCE [LARGE SCALE GENOMIC DNA]</scope>
    <source>
        <strain evidence="15 16">LCDC 89-0504</strain>
    </source>
</reference>
<feature type="transmembrane region" description="Helical" evidence="14">
    <location>
        <begin position="369"/>
        <end position="387"/>
    </location>
</feature>
<evidence type="ECO:0000256" key="4">
    <source>
        <dbReference type="ARBA" id="ARBA00022475"/>
    </source>
</evidence>
<dbReference type="InterPro" id="IPR050277">
    <property type="entry name" value="Sodium:Solute_Symporter"/>
</dbReference>
<evidence type="ECO:0000313" key="15">
    <source>
        <dbReference type="EMBL" id="KTF03701.1"/>
    </source>
</evidence>
<evidence type="ECO:0000256" key="1">
    <source>
        <dbReference type="ARBA" id="ARBA00004651"/>
    </source>
</evidence>
<feature type="transmembrane region" description="Helical" evidence="14">
    <location>
        <begin position="68"/>
        <end position="90"/>
    </location>
</feature>
<feature type="transmembrane region" description="Helical" evidence="14">
    <location>
        <begin position="195"/>
        <end position="215"/>
    </location>
</feature>
<keyword evidence="6 14" id="KW-0769">Symport</keyword>
<feature type="transmembrane region" description="Helical" evidence="14">
    <location>
        <begin position="453"/>
        <end position="472"/>
    </location>
</feature>
<comment type="function">
    <text evidence="14">Catalyzes the sodium-dependent uptake of extracellular L-proline.</text>
</comment>
<dbReference type="InterPro" id="IPR011851">
    <property type="entry name" value="Na/Pro_symporter"/>
</dbReference>
<accession>A0A0W1KI06</accession>
<feature type="transmembrane region" description="Helical" evidence="14">
    <location>
        <begin position="393"/>
        <end position="414"/>
    </location>
</feature>
<feature type="transmembrane region" description="Helical" evidence="14">
    <location>
        <begin position="6"/>
        <end position="24"/>
    </location>
</feature>
<dbReference type="GO" id="GO:0015193">
    <property type="term" value="F:L-proline transmembrane transporter activity"/>
    <property type="evidence" value="ECO:0007669"/>
    <property type="project" value="TreeGrafter"/>
</dbReference>
<comment type="subcellular location">
    <subcellularLocation>
        <location evidence="1 14">Cell membrane</location>
        <topology evidence="1 14">Multi-pass membrane protein</topology>
    </subcellularLocation>
</comment>
<organism evidence="15 16">
    <name type="scientific">Trueperella bernardiae</name>
    <dbReference type="NCBI Taxonomy" id="59561"/>
    <lineage>
        <taxon>Bacteria</taxon>
        <taxon>Bacillati</taxon>
        <taxon>Actinomycetota</taxon>
        <taxon>Actinomycetes</taxon>
        <taxon>Actinomycetales</taxon>
        <taxon>Actinomycetaceae</taxon>
        <taxon>Trueperella</taxon>
    </lineage>
</organism>
<evidence type="ECO:0000313" key="16">
    <source>
        <dbReference type="Proteomes" id="UP000054404"/>
    </source>
</evidence>
<dbReference type="CDD" id="cd11475">
    <property type="entry name" value="SLC5sbd_PutP"/>
    <property type="match status" value="1"/>
</dbReference>
<evidence type="ECO:0000256" key="9">
    <source>
        <dbReference type="ARBA" id="ARBA00023065"/>
    </source>
</evidence>
<comment type="similarity">
    <text evidence="2 13">Belongs to the sodium:solute symporter (SSF) (TC 2.A.21) family.</text>
</comment>
<keyword evidence="7 14" id="KW-1133">Transmembrane helix</keyword>
<evidence type="ECO:0000256" key="11">
    <source>
        <dbReference type="ARBA" id="ARBA00023201"/>
    </source>
</evidence>
<evidence type="ECO:0000256" key="12">
    <source>
        <dbReference type="ARBA" id="ARBA00033708"/>
    </source>
</evidence>
<evidence type="ECO:0000256" key="8">
    <source>
        <dbReference type="ARBA" id="ARBA00023053"/>
    </source>
</evidence>
<dbReference type="InterPro" id="IPR001734">
    <property type="entry name" value="Na/solute_symporter"/>
</dbReference>
<dbReference type="Pfam" id="PF00474">
    <property type="entry name" value="SSF"/>
    <property type="match status" value="1"/>
</dbReference>
<evidence type="ECO:0000256" key="2">
    <source>
        <dbReference type="ARBA" id="ARBA00006434"/>
    </source>
</evidence>
<dbReference type="NCBIfam" id="TIGR02121">
    <property type="entry name" value="Na_Pro_sym"/>
    <property type="match status" value="1"/>
</dbReference>
<dbReference type="PANTHER" id="PTHR48086:SF3">
    <property type="entry name" value="SODIUM_PROLINE SYMPORTER"/>
    <property type="match status" value="1"/>
</dbReference>
<evidence type="ECO:0000256" key="3">
    <source>
        <dbReference type="ARBA" id="ARBA00022448"/>
    </source>
</evidence>
<evidence type="ECO:0000256" key="5">
    <source>
        <dbReference type="ARBA" id="ARBA00022692"/>
    </source>
</evidence>
<keyword evidence="10 14" id="KW-0472">Membrane</keyword>
<keyword evidence="5 14" id="KW-0812">Transmembrane</keyword>
<dbReference type="GO" id="GO:0015824">
    <property type="term" value="P:proline transport"/>
    <property type="evidence" value="ECO:0007669"/>
    <property type="project" value="UniProtKB-UniRule"/>
</dbReference>
<dbReference type="GO" id="GO:0031402">
    <property type="term" value="F:sodium ion binding"/>
    <property type="evidence" value="ECO:0007669"/>
    <property type="project" value="UniProtKB-UniRule"/>
</dbReference>
<dbReference type="InterPro" id="IPR038377">
    <property type="entry name" value="Na/Glc_symporter_sf"/>
</dbReference>